<dbReference type="InterPro" id="IPR020422">
    <property type="entry name" value="TYR_PHOSPHATASE_DUAL_dom"/>
</dbReference>
<reference evidence="9" key="1">
    <citation type="submission" date="2019-07" db="EMBL/GenBank/DDBJ databases">
        <title>Annotation for the trematode Paragonimus miyazaki's.</title>
        <authorList>
            <person name="Choi Y.-J."/>
        </authorList>
    </citation>
    <scope>NUCLEOTIDE SEQUENCE</scope>
    <source>
        <strain evidence="9">Japan</strain>
    </source>
</reference>
<dbReference type="EMBL" id="JTDE01000142">
    <property type="protein sequence ID" value="KAF7262187.1"/>
    <property type="molecule type" value="Genomic_DNA"/>
</dbReference>
<dbReference type="GO" id="GO:0003779">
    <property type="term" value="F:actin binding"/>
    <property type="evidence" value="ECO:0007669"/>
    <property type="project" value="InterPro"/>
</dbReference>
<evidence type="ECO:0000259" key="7">
    <source>
        <dbReference type="PROSITE" id="PS50054"/>
    </source>
</evidence>
<dbReference type="Pfam" id="PF23040">
    <property type="entry name" value="PH_SSH1-like_1st"/>
    <property type="match status" value="1"/>
</dbReference>
<comment type="catalytic activity">
    <reaction evidence="5">
        <text>O-phospho-L-threonyl-[protein] + H2O = L-threonyl-[protein] + phosphate</text>
        <dbReference type="Rhea" id="RHEA:47004"/>
        <dbReference type="Rhea" id="RHEA-COMP:11060"/>
        <dbReference type="Rhea" id="RHEA-COMP:11605"/>
        <dbReference type="ChEBI" id="CHEBI:15377"/>
        <dbReference type="ChEBI" id="CHEBI:30013"/>
        <dbReference type="ChEBI" id="CHEBI:43474"/>
        <dbReference type="ChEBI" id="CHEBI:61977"/>
        <dbReference type="EC" id="3.1.3.16"/>
    </reaction>
</comment>
<keyword evidence="4" id="KW-0904">Protein phosphatase</keyword>
<dbReference type="EC" id="3.1.3.16" evidence="2"/>
<keyword evidence="3" id="KW-0378">Hydrolase</keyword>
<dbReference type="FunFam" id="3.90.190.10:FF:000004">
    <property type="entry name" value="Protein phosphatase Slingshot homolog 2"/>
    <property type="match status" value="1"/>
</dbReference>
<dbReference type="InterPro" id="IPR000387">
    <property type="entry name" value="Tyr_Pase_dom"/>
</dbReference>
<dbReference type="PROSITE" id="PS50054">
    <property type="entry name" value="TYR_PHOSPHATASE_DUAL"/>
    <property type="match status" value="1"/>
</dbReference>
<evidence type="ECO:0000313" key="10">
    <source>
        <dbReference type="Proteomes" id="UP000822476"/>
    </source>
</evidence>
<dbReference type="InterPro" id="IPR043587">
    <property type="entry name" value="Phosphatase_SSH-like"/>
</dbReference>
<dbReference type="SUPFAM" id="SSF52799">
    <property type="entry name" value="(Phosphotyrosine protein) phosphatases II"/>
    <property type="match status" value="1"/>
</dbReference>
<keyword evidence="10" id="KW-1185">Reference proteome</keyword>
<dbReference type="InterPro" id="IPR000340">
    <property type="entry name" value="Dual-sp_phosphatase_cat-dom"/>
</dbReference>
<dbReference type="Pfam" id="PF00782">
    <property type="entry name" value="DSPc"/>
    <property type="match status" value="1"/>
</dbReference>
<evidence type="ECO:0000313" key="9">
    <source>
        <dbReference type="EMBL" id="KAF7262187.1"/>
    </source>
</evidence>
<dbReference type="InterPro" id="IPR029021">
    <property type="entry name" value="Prot-tyrosine_phosphatase-like"/>
</dbReference>
<feature type="region of interest" description="Disordered" evidence="6">
    <location>
        <begin position="900"/>
        <end position="921"/>
    </location>
</feature>
<protein>
    <recommendedName>
        <fullName evidence="2">protein-serine/threonine phosphatase</fullName>
        <ecNumber evidence="2">3.1.3.16</ecNumber>
    </recommendedName>
</protein>
<comment type="caution">
    <text evidence="9">The sequence shown here is derived from an EMBL/GenBank/DDBJ whole genome shotgun (WGS) entry which is preliminary data.</text>
</comment>
<dbReference type="Proteomes" id="UP000822476">
    <property type="component" value="Unassembled WGS sequence"/>
</dbReference>
<dbReference type="InterPro" id="IPR016130">
    <property type="entry name" value="Tyr_Pase_AS"/>
</dbReference>
<dbReference type="GO" id="GO:0004722">
    <property type="term" value="F:protein serine/threonine phosphatase activity"/>
    <property type="evidence" value="ECO:0007669"/>
    <property type="project" value="UniProtKB-EC"/>
</dbReference>
<evidence type="ECO:0000256" key="4">
    <source>
        <dbReference type="ARBA" id="ARBA00022912"/>
    </source>
</evidence>
<feature type="compositionally biased region" description="Polar residues" evidence="6">
    <location>
        <begin position="504"/>
        <end position="521"/>
    </location>
</feature>
<dbReference type="PROSITE" id="PS00383">
    <property type="entry name" value="TYR_PHOSPHATASE_1"/>
    <property type="match status" value="1"/>
</dbReference>
<evidence type="ECO:0000256" key="5">
    <source>
        <dbReference type="ARBA" id="ARBA00048336"/>
    </source>
</evidence>
<evidence type="ECO:0000256" key="1">
    <source>
        <dbReference type="ARBA" id="ARBA00009580"/>
    </source>
</evidence>
<gene>
    <name evidence="9" type="ORF">EG68_00533</name>
</gene>
<dbReference type="PANTHER" id="PTHR45864:SF2">
    <property type="entry name" value="PROTEIN PHOSPHATASE SLINGSHOT"/>
    <property type="match status" value="1"/>
</dbReference>
<dbReference type="OrthoDB" id="5779068at2759"/>
<evidence type="ECO:0000256" key="2">
    <source>
        <dbReference type="ARBA" id="ARBA00013081"/>
    </source>
</evidence>
<dbReference type="SMART" id="SM00195">
    <property type="entry name" value="DSPc"/>
    <property type="match status" value="1"/>
</dbReference>
<feature type="compositionally biased region" description="Low complexity" evidence="6">
    <location>
        <begin position="912"/>
        <end position="921"/>
    </location>
</feature>
<name>A0A8S9ZCM7_9TREM</name>
<dbReference type="AlphaFoldDB" id="A0A8S9ZCM7"/>
<dbReference type="GO" id="GO:0030837">
    <property type="term" value="P:negative regulation of actin filament polymerization"/>
    <property type="evidence" value="ECO:0007669"/>
    <property type="project" value="InterPro"/>
</dbReference>
<feature type="domain" description="Tyrosine-protein phosphatase" evidence="7">
    <location>
        <begin position="297"/>
        <end position="439"/>
    </location>
</feature>
<feature type="compositionally biased region" description="Polar residues" evidence="6">
    <location>
        <begin position="872"/>
        <end position="882"/>
    </location>
</feature>
<sequence>MSLITIDRSLLASAGDKDCNDSTNGTDNLDSSSRSSQSEDFLMCKATAVGLNVRSRRRSSYIKPNDDIQDHLKKILSLLRFGDYVQLVVRLQSESSRSNRHRYCCVISTNGKQGTEESAILGIDITDRRATVGLVLPIWQDMSVKLYGDGGFELITKDTEKQFKPVSVQALWAAFQAVNRACQVARTNAYYSRGLTHDWVGYYHSLPASDTYQIQEWLKTDDIDSFNCYVPPPSPISEDSTDEERERAKMEALLRVKLQEIMCTLRERLEEELGQSLRDYRHFIEEEVLIIYGRMDAASVIFDHLLLGTTFNASNRAELERRSVTHILNVTREVDNFFPGEKYEYRNIRVFDDERSSLLSYFEETHRFINEAKAQGTTCLVHCKMGISRSATTVIAYVMKELNFDLDTALAFVKCRRPCVQPNPGFMRELRLYQGILEASSNRHKPIFCGETVEGPLANSRPTLPSANTSTEAPTDTKTEDLSISGRIDSVHSVHGTEDCCSLSARSTPTPQNDSPSVDTNEATTAEALDLESELFVYKSQPGDRTGAQTESKLPCSTAVTTRSSAQQSCTDNPLINGVGPHVVWDLNADSDCNLSKVDRSATVLAENHHCLRQWHPDLAENINRGDVGLITRVLVKSTQSVVHFADVNLAVSIPLEQAIEEAECPKPVQPILVTLDCPDMYATVLDACIITHVDLPLLSRPVVSQPVLMYTSVERHLDTTEITEPLSSTLPVSSESLDSLLTQKVVRPSYVLRMVCKLTESGLSRPSLTYTKVNCRSSITAPSGTSTRSSLDQSSFRRITYPSYFIRSSGTVNNLDSDAVPKRPVSPIPHGTGRVYRGTTVIVPPSSSTVGAVSLCDSNALDRLTRGSDFSPEQQRPTRTYSPLAHPFRSLRSSTGITTSSISPVVNRSQSTRSGTVSLSLSSRLRPDDSWIVCPPSTTNSHLSVKASDDIDSTHCLRPVLAVLNTPCLNKKFPKNGQQRPDELLSSLDNMVPELTVQAAESDQLLQAPLNESSLVTSKSCPLFTEISQSDCPSLENSSLEGSVQPDVCDRVQDTSFLTYHPVRRIVNWPPQAVSAVGAKSC</sequence>
<evidence type="ECO:0000259" key="8">
    <source>
        <dbReference type="PROSITE" id="PS50056"/>
    </source>
</evidence>
<feature type="compositionally biased region" description="Polar residues" evidence="6">
    <location>
        <begin position="460"/>
        <end position="474"/>
    </location>
</feature>
<dbReference type="InterPro" id="IPR043588">
    <property type="entry name" value="SSH-N"/>
</dbReference>
<evidence type="ECO:0000256" key="6">
    <source>
        <dbReference type="SAM" id="MobiDB-lite"/>
    </source>
</evidence>
<feature type="region of interest" description="Disordered" evidence="6">
    <location>
        <begin position="456"/>
        <end position="486"/>
    </location>
</feature>
<proteinExistence type="inferred from homology"/>
<feature type="region of interest" description="Disordered" evidence="6">
    <location>
        <begin position="501"/>
        <end position="521"/>
    </location>
</feature>
<comment type="similarity">
    <text evidence="1">Belongs to the protein-tyrosine phosphatase family.</text>
</comment>
<feature type="domain" description="Tyrosine specific protein phosphatases" evidence="8">
    <location>
        <begin position="359"/>
        <end position="418"/>
    </location>
</feature>
<organism evidence="9 10">
    <name type="scientific">Paragonimus skrjabini miyazakii</name>
    <dbReference type="NCBI Taxonomy" id="59628"/>
    <lineage>
        <taxon>Eukaryota</taxon>
        <taxon>Metazoa</taxon>
        <taxon>Spiralia</taxon>
        <taxon>Lophotrochozoa</taxon>
        <taxon>Platyhelminthes</taxon>
        <taxon>Trematoda</taxon>
        <taxon>Digenea</taxon>
        <taxon>Plagiorchiida</taxon>
        <taxon>Troglotremata</taxon>
        <taxon>Troglotrematidae</taxon>
        <taxon>Paragonimus</taxon>
    </lineage>
</organism>
<evidence type="ECO:0000256" key="3">
    <source>
        <dbReference type="ARBA" id="ARBA00022801"/>
    </source>
</evidence>
<dbReference type="PANTHER" id="PTHR45864">
    <property type="entry name" value="SLINGSHOT PROTEIN PHOSPHATASE HOMOLOG"/>
    <property type="match status" value="1"/>
</dbReference>
<dbReference type="Gene3D" id="3.90.190.10">
    <property type="entry name" value="Protein tyrosine phosphatase superfamily"/>
    <property type="match status" value="1"/>
</dbReference>
<accession>A0A8S9ZCM7</accession>
<dbReference type="PROSITE" id="PS50056">
    <property type="entry name" value="TYR_PHOSPHATASE_2"/>
    <property type="match status" value="1"/>
</dbReference>
<feature type="region of interest" description="Disordered" evidence="6">
    <location>
        <begin position="865"/>
        <end position="887"/>
    </location>
</feature>